<evidence type="ECO:0000313" key="2">
    <source>
        <dbReference type="Proteomes" id="UP000541583"/>
    </source>
</evidence>
<keyword evidence="2" id="KW-1185">Reference proteome</keyword>
<evidence type="ECO:0000313" key="1">
    <source>
        <dbReference type="EMBL" id="MBB6112651.1"/>
    </source>
</evidence>
<proteinExistence type="predicted"/>
<dbReference type="RefSeq" id="WP_076378153.1">
    <property type="nucleotide sequence ID" value="NZ_FTMG01000020.1"/>
</dbReference>
<dbReference type="SUPFAM" id="SSF49464">
    <property type="entry name" value="Carboxypeptidase regulatory domain-like"/>
    <property type="match status" value="1"/>
</dbReference>
<gene>
    <name evidence="1" type="ORF">HDF23_005428</name>
</gene>
<dbReference type="Proteomes" id="UP000541583">
    <property type="component" value="Unassembled WGS sequence"/>
</dbReference>
<reference evidence="1 2" key="1">
    <citation type="submission" date="2020-08" db="EMBL/GenBank/DDBJ databases">
        <title>Genomic Encyclopedia of Type Strains, Phase IV (KMG-V): Genome sequencing to study the core and pangenomes of soil and plant-associated prokaryotes.</title>
        <authorList>
            <person name="Whitman W."/>
        </authorList>
    </citation>
    <scope>NUCLEOTIDE SEQUENCE [LARGE SCALE GENOMIC DNA]</scope>
    <source>
        <strain evidence="1 2">ANJLi2</strain>
    </source>
</reference>
<organism evidence="1 2">
    <name type="scientific">Mucilaginibacter lappiensis</name>
    <dbReference type="NCBI Taxonomy" id="354630"/>
    <lineage>
        <taxon>Bacteria</taxon>
        <taxon>Pseudomonadati</taxon>
        <taxon>Bacteroidota</taxon>
        <taxon>Sphingobacteriia</taxon>
        <taxon>Sphingobacteriales</taxon>
        <taxon>Sphingobacteriaceae</taxon>
        <taxon>Mucilaginibacter</taxon>
    </lineage>
</organism>
<dbReference type="EMBL" id="JACHCB010000020">
    <property type="protein sequence ID" value="MBB6112651.1"/>
    <property type="molecule type" value="Genomic_DNA"/>
</dbReference>
<name>A0ABR6PWD9_9SPHI</name>
<accession>A0ABR6PWD9</accession>
<evidence type="ECO:0008006" key="3">
    <source>
        <dbReference type="Google" id="ProtNLM"/>
    </source>
</evidence>
<dbReference type="Gene3D" id="2.60.40.1120">
    <property type="entry name" value="Carboxypeptidase-like, regulatory domain"/>
    <property type="match status" value="1"/>
</dbReference>
<dbReference type="Pfam" id="PF13715">
    <property type="entry name" value="CarbopepD_reg_2"/>
    <property type="match status" value="1"/>
</dbReference>
<comment type="caution">
    <text evidence="1">The sequence shown here is derived from an EMBL/GenBank/DDBJ whole genome shotgun (WGS) entry which is preliminary data.</text>
</comment>
<dbReference type="InterPro" id="IPR008969">
    <property type="entry name" value="CarboxyPept-like_regulatory"/>
</dbReference>
<protein>
    <recommendedName>
        <fullName evidence="3">CarboxypepD_reg-like domain-containing protein</fullName>
    </recommendedName>
</protein>
<sequence length="239" mass="26821">MTPIQNISIPEACHESWLQMTPVTQGRHCQQCCKTVTDFTVMSNQEIINYLSTSHDVCGRFGQEQLGSLNNRLDIENLQPNRWRRWIMLVGLLGQTMVYKAVAQTKAPQMVTQQTKPASNNIILGKVAAPDTSKKVRVSGQITDENHRPLSDVTVRIKGSNTSVLTTADGKFVLFGVKVADVLNVSYIGFITQDITLNPATKQTHNIVMKEDSHLMGEVIVTNRPSFTKRTWNKIKHIF</sequence>